<evidence type="ECO:0000313" key="2">
    <source>
        <dbReference type="EMBL" id="CAJ2508766.1"/>
    </source>
</evidence>
<dbReference type="Proteomes" id="UP001295740">
    <property type="component" value="Unassembled WGS sequence"/>
</dbReference>
<name>A0AAI8VPN9_9PEZI</name>
<dbReference type="EMBL" id="CAUWAG010000012">
    <property type="protein sequence ID" value="CAJ2508766.1"/>
    <property type="molecule type" value="Genomic_DNA"/>
</dbReference>
<evidence type="ECO:0000313" key="3">
    <source>
        <dbReference type="Proteomes" id="UP001295740"/>
    </source>
</evidence>
<feature type="transmembrane region" description="Helical" evidence="1">
    <location>
        <begin position="49"/>
        <end position="67"/>
    </location>
</feature>
<accession>A0AAI8VPN9</accession>
<keyword evidence="1" id="KW-0472">Membrane</keyword>
<comment type="caution">
    <text evidence="2">The sequence shown here is derived from an EMBL/GenBank/DDBJ whole genome shotgun (WGS) entry which is preliminary data.</text>
</comment>
<organism evidence="2 3">
    <name type="scientific">Anthostomella pinea</name>
    <dbReference type="NCBI Taxonomy" id="933095"/>
    <lineage>
        <taxon>Eukaryota</taxon>
        <taxon>Fungi</taxon>
        <taxon>Dikarya</taxon>
        <taxon>Ascomycota</taxon>
        <taxon>Pezizomycotina</taxon>
        <taxon>Sordariomycetes</taxon>
        <taxon>Xylariomycetidae</taxon>
        <taxon>Xylariales</taxon>
        <taxon>Xylariaceae</taxon>
        <taxon>Anthostomella</taxon>
    </lineage>
</organism>
<keyword evidence="1" id="KW-1133">Transmembrane helix</keyword>
<gene>
    <name evidence="2" type="ORF">KHLLAP_LOCUS9234</name>
</gene>
<dbReference type="InterPro" id="IPR021842">
    <property type="entry name" value="DUF3435"/>
</dbReference>
<reference evidence="2" key="1">
    <citation type="submission" date="2023-10" db="EMBL/GenBank/DDBJ databases">
        <authorList>
            <person name="Hackl T."/>
        </authorList>
    </citation>
    <scope>NUCLEOTIDE SEQUENCE</scope>
</reference>
<proteinExistence type="predicted"/>
<sequence length="111" mass="12873">MHKVLRSLAKKHKLSNQKRDNRCMTIDNLKAEIETRLSTTRKLFDLGELRILTILFLLFLAPAGWCLKSILRLRFGDIWVVLAEDPDSGPHKLLINFTLEFIETYFGTKDA</sequence>
<protein>
    <submittedName>
        <fullName evidence="2">Uu.00g137920.m01.CDS01</fullName>
    </submittedName>
</protein>
<evidence type="ECO:0000256" key="1">
    <source>
        <dbReference type="SAM" id="Phobius"/>
    </source>
</evidence>
<keyword evidence="1" id="KW-0812">Transmembrane</keyword>
<keyword evidence="3" id="KW-1185">Reference proteome</keyword>
<dbReference type="Pfam" id="PF11917">
    <property type="entry name" value="DUF3435"/>
    <property type="match status" value="1"/>
</dbReference>
<dbReference type="AlphaFoldDB" id="A0AAI8VPN9"/>